<organism evidence="1 2">
    <name type="scientific">Romanomermis culicivorax</name>
    <name type="common">Nematode worm</name>
    <dbReference type="NCBI Taxonomy" id="13658"/>
    <lineage>
        <taxon>Eukaryota</taxon>
        <taxon>Metazoa</taxon>
        <taxon>Ecdysozoa</taxon>
        <taxon>Nematoda</taxon>
        <taxon>Enoplea</taxon>
        <taxon>Dorylaimia</taxon>
        <taxon>Mermithida</taxon>
        <taxon>Mermithoidea</taxon>
        <taxon>Mermithidae</taxon>
        <taxon>Romanomermis</taxon>
    </lineage>
</organism>
<keyword evidence="1" id="KW-1185">Reference proteome</keyword>
<dbReference type="Proteomes" id="UP000887565">
    <property type="component" value="Unplaced"/>
</dbReference>
<name>A0A915JKH8_ROMCU</name>
<proteinExistence type="predicted"/>
<protein>
    <submittedName>
        <fullName evidence="2">Uncharacterized protein</fullName>
    </submittedName>
</protein>
<evidence type="ECO:0000313" key="2">
    <source>
        <dbReference type="WBParaSite" id="nRc.2.0.1.t26613-RA"/>
    </source>
</evidence>
<sequence length="112" mass="12374">MMTSSGSENEEAMKITKVTGTVKKLLMGHLKFMLVNKTLRVSLSMPTAAKAVFVGHNTALSFYVAGDKRAPAIIIIERIIKKQIDVLKIKIRPTQLLLGHPPTKMVIFQKNG</sequence>
<dbReference type="AlphaFoldDB" id="A0A915JKH8"/>
<reference evidence="2" key="1">
    <citation type="submission" date="2022-11" db="UniProtKB">
        <authorList>
            <consortium name="WormBaseParasite"/>
        </authorList>
    </citation>
    <scope>IDENTIFICATION</scope>
</reference>
<dbReference type="WBParaSite" id="nRc.2.0.1.t26613-RA">
    <property type="protein sequence ID" value="nRc.2.0.1.t26613-RA"/>
    <property type="gene ID" value="nRc.2.0.1.g26613"/>
</dbReference>
<accession>A0A915JKH8</accession>
<evidence type="ECO:0000313" key="1">
    <source>
        <dbReference type="Proteomes" id="UP000887565"/>
    </source>
</evidence>